<organism evidence="3 4">
    <name type="scientific">Streblomastix strix</name>
    <dbReference type="NCBI Taxonomy" id="222440"/>
    <lineage>
        <taxon>Eukaryota</taxon>
        <taxon>Metamonada</taxon>
        <taxon>Preaxostyla</taxon>
        <taxon>Oxymonadida</taxon>
        <taxon>Streblomastigidae</taxon>
        <taxon>Streblomastix</taxon>
    </lineage>
</organism>
<dbReference type="PANTHER" id="PTHR13206">
    <property type="entry name" value="UBIQUITIN LIGASE PROTEIN PHF9 FANCONI ANEMIA GROUP L PROTEIN"/>
    <property type="match status" value="1"/>
</dbReference>
<dbReference type="Gene3D" id="3.10.110.10">
    <property type="entry name" value="Ubiquitin Conjugating Enzyme"/>
    <property type="match status" value="1"/>
</dbReference>
<dbReference type="GO" id="GO:0043240">
    <property type="term" value="C:Fanconi anaemia nuclear complex"/>
    <property type="evidence" value="ECO:0007669"/>
    <property type="project" value="InterPro"/>
</dbReference>
<proteinExistence type="predicted"/>
<dbReference type="InterPro" id="IPR043003">
    <property type="entry name" value="FANCL_d3_sf"/>
</dbReference>
<dbReference type="EMBL" id="SNRW01005253">
    <property type="protein sequence ID" value="KAA6385472.1"/>
    <property type="molecule type" value="Genomic_DNA"/>
</dbReference>
<dbReference type="AlphaFoldDB" id="A0A5J4VSA9"/>
<dbReference type="Pfam" id="PF18890">
    <property type="entry name" value="FANCL_d2"/>
    <property type="match status" value="1"/>
</dbReference>
<evidence type="ECO:0000313" key="4">
    <source>
        <dbReference type="Proteomes" id="UP000324800"/>
    </source>
</evidence>
<dbReference type="Gene3D" id="3.10.110.20">
    <property type="entry name" value="RWD domain-like"/>
    <property type="match status" value="1"/>
</dbReference>
<evidence type="ECO:0000259" key="1">
    <source>
        <dbReference type="Pfam" id="PF18890"/>
    </source>
</evidence>
<evidence type="ECO:0000313" key="3">
    <source>
        <dbReference type="EMBL" id="KAA6385472.1"/>
    </source>
</evidence>
<dbReference type="GO" id="GO:0036297">
    <property type="term" value="P:interstrand cross-link repair"/>
    <property type="evidence" value="ECO:0007669"/>
    <property type="project" value="InterPro"/>
</dbReference>
<dbReference type="Proteomes" id="UP000324800">
    <property type="component" value="Unassembled WGS sequence"/>
</dbReference>
<feature type="domain" description="FANCL UBC-like" evidence="2">
    <location>
        <begin position="207"/>
        <end position="237"/>
    </location>
</feature>
<feature type="domain" description="FANCL UBC-like" evidence="1">
    <location>
        <begin position="102"/>
        <end position="175"/>
    </location>
</feature>
<dbReference type="InterPro" id="IPR043898">
    <property type="entry name" value="FANCL_d2"/>
</dbReference>
<dbReference type="OrthoDB" id="10263265at2759"/>
<protein>
    <recommendedName>
        <fullName evidence="5">RWD domain-containing protein</fullName>
    </recommendedName>
</protein>
<evidence type="ECO:0000259" key="2">
    <source>
        <dbReference type="Pfam" id="PF18891"/>
    </source>
</evidence>
<accession>A0A5J4VSA9</accession>
<dbReference type="InterPro" id="IPR044037">
    <property type="entry name" value="FANCL_d3"/>
</dbReference>
<comment type="caution">
    <text evidence="3">The sequence shown here is derived from an EMBL/GenBank/DDBJ whole genome shotgun (WGS) entry which is preliminary data.</text>
</comment>
<gene>
    <name evidence="3" type="ORF">EZS28_019002</name>
</gene>
<dbReference type="GO" id="GO:0061630">
    <property type="term" value="F:ubiquitin protein ligase activity"/>
    <property type="evidence" value="ECO:0007669"/>
    <property type="project" value="TreeGrafter"/>
</dbReference>
<name>A0A5J4VSA9_9EUKA</name>
<dbReference type="PANTHER" id="PTHR13206:SF0">
    <property type="entry name" value="E3 UBIQUITIN-PROTEIN LIGASE FANCL"/>
    <property type="match status" value="1"/>
</dbReference>
<dbReference type="GO" id="GO:0006513">
    <property type="term" value="P:protein monoubiquitination"/>
    <property type="evidence" value="ECO:0007669"/>
    <property type="project" value="TreeGrafter"/>
</dbReference>
<feature type="non-terminal residue" evidence="3">
    <location>
        <position position="238"/>
    </location>
</feature>
<dbReference type="InterPro" id="IPR026848">
    <property type="entry name" value="Fancl"/>
</dbReference>
<dbReference type="InterPro" id="IPR016135">
    <property type="entry name" value="UBQ-conjugating_enzyme/RWD"/>
</dbReference>
<reference evidence="3 4" key="1">
    <citation type="submission" date="2019-03" db="EMBL/GenBank/DDBJ databases">
        <title>Single cell metagenomics reveals metabolic interactions within the superorganism composed of flagellate Streblomastix strix and complex community of Bacteroidetes bacteria on its surface.</title>
        <authorList>
            <person name="Treitli S.C."/>
            <person name="Kolisko M."/>
            <person name="Husnik F."/>
            <person name="Keeling P."/>
            <person name="Hampl V."/>
        </authorList>
    </citation>
    <scope>NUCLEOTIDE SEQUENCE [LARGE SCALE GENOMIC DNA]</scope>
    <source>
        <strain evidence="3">ST1C</strain>
    </source>
</reference>
<sequence length="238" mass="27175">MTVLGEDFALVLNLEDNNLAQSSLSCSTELCTLLKGHEEFIKNVYIILDFINLPICEQRLTSAKSAPEFLLELEDLIAKSLLAMRTKDGNHGVSKEQEHVEEVSAEILSLKNSRLISVSQDFQRIVFSFEDKKCRGHQATILLPELYPSEVPQVYGSFPIQVPVYDMHQKRVLTEKAQNDNELCNLSEYKLIDAVHAIEYVIDICCDFWNVLDELDSSIVVIDPQHPTRDITYRRFLV</sequence>
<dbReference type="Pfam" id="PF18891">
    <property type="entry name" value="FANCL_d3"/>
    <property type="match status" value="1"/>
</dbReference>
<evidence type="ECO:0008006" key="5">
    <source>
        <dbReference type="Google" id="ProtNLM"/>
    </source>
</evidence>